<keyword evidence="2" id="KW-1185">Reference proteome</keyword>
<sequence>MSAAEVIKATGVALALVDGKVKLAGLDRLPSDVAERVLNVAREHREELVRELSGASAPGPSTGLEWLPGPPADDGPDFESWWGAFDLADFAKLYGLRVVAASGRVLVLYPPELHPDLVSYAEALLGDAQPYLAARLDKLPALDPAEVAGIIKDVMSQHKGLRFTRGDGGSMWPIYPPKWAACQKQVVQSLWLAAGDSLDHDDFKGMDDGQ</sequence>
<gene>
    <name evidence="1" type="ORF">DFW101_0916</name>
</gene>
<name>G7Q5Z4_9BACT</name>
<dbReference type="AlphaFoldDB" id="G7Q5Z4"/>
<organism evidence="1 2">
    <name type="scientific">Solidesulfovibrio carbinoliphilus subsp. oakridgensis</name>
    <dbReference type="NCBI Taxonomy" id="694327"/>
    <lineage>
        <taxon>Bacteria</taxon>
        <taxon>Pseudomonadati</taxon>
        <taxon>Thermodesulfobacteriota</taxon>
        <taxon>Desulfovibrionia</taxon>
        <taxon>Desulfovibrionales</taxon>
        <taxon>Desulfovibrionaceae</taxon>
        <taxon>Solidesulfovibrio</taxon>
    </lineage>
</organism>
<evidence type="ECO:0008006" key="3">
    <source>
        <dbReference type="Google" id="ProtNLM"/>
    </source>
</evidence>
<dbReference type="eggNOG" id="ENOG5031DH2">
    <property type="taxonomic scope" value="Bacteria"/>
</dbReference>
<proteinExistence type="predicted"/>
<reference evidence="2" key="1">
    <citation type="journal article" date="2015" name="Genome Announc.">
        <title>High-Quality Draft Genome Sequence of Desulfovibrio carbinoliphilus FW-101-2B, an Organic Acid-Oxidizing Sulfate-Reducing Bacterium Isolated from Uranium(VI)-Contaminated Groundwater.</title>
        <authorList>
            <person name="Ramsay B.D."/>
            <person name="Hwang C."/>
            <person name="Woo H.L."/>
            <person name="Carroll S.L."/>
            <person name="Lucas S."/>
            <person name="Han J."/>
            <person name="Lapidus A.L."/>
            <person name="Cheng J.F."/>
            <person name="Goodwin L.A."/>
            <person name="Pitluck S."/>
            <person name="Peters L."/>
            <person name="Chertkov O."/>
            <person name="Held B."/>
            <person name="Detter J.C."/>
            <person name="Han C.S."/>
            <person name="Tapia R."/>
            <person name="Land M.L."/>
            <person name="Hauser L.J."/>
            <person name="Kyrpides N.C."/>
            <person name="Ivanova N.N."/>
            <person name="Mikhailova N."/>
            <person name="Pagani I."/>
            <person name="Woyke T."/>
            <person name="Arkin A.P."/>
            <person name="Dehal P."/>
            <person name="Chivian D."/>
            <person name="Criddle C.S."/>
            <person name="Wu W."/>
            <person name="Chakraborty R."/>
            <person name="Hazen T.C."/>
            <person name="Fields M.W."/>
        </authorList>
    </citation>
    <scope>NUCLEOTIDE SEQUENCE [LARGE SCALE GENOMIC DNA]</scope>
    <source>
        <strain evidence="2">FW-101-2B</strain>
    </source>
</reference>
<dbReference type="HOGENOM" id="CLU_1308476_0_0_7"/>
<dbReference type="Proteomes" id="UP000004662">
    <property type="component" value="Chromosome"/>
</dbReference>
<accession>G7Q5Z4</accession>
<evidence type="ECO:0000313" key="1">
    <source>
        <dbReference type="EMBL" id="EHJ46931.1"/>
    </source>
</evidence>
<dbReference type="RefSeq" id="WP_009180352.1">
    <property type="nucleotide sequence ID" value="NZ_CM001368.1"/>
</dbReference>
<protein>
    <recommendedName>
        <fullName evidence="3">TubC N-terminal docking domain-containing protein</fullName>
    </recommendedName>
</protein>
<dbReference type="EMBL" id="CM001368">
    <property type="protein sequence ID" value="EHJ46931.1"/>
    <property type="molecule type" value="Genomic_DNA"/>
</dbReference>
<evidence type="ECO:0000313" key="2">
    <source>
        <dbReference type="Proteomes" id="UP000004662"/>
    </source>
</evidence>